<dbReference type="Gene3D" id="3.10.450.40">
    <property type="match status" value="1"/>
</dbReference>
<evidence type="ECO:0000256" key="1">
    <source>
        <dbReference type="SAM" id="SignalP"/>
    </source>
</evidence>
<evidence type="ECO:0000313" key="4">
    <source>
        <dbReference type="Proteomes" id="UP000603602"/>
    </source>
</evidence>
<keyword evidence="1" id="KW-0732">Signal</keyword>
<dbReference type="RefSeq" id="WP_187718141.1">
    <property type="nucleotide sequence ID" value="NZ_JACTAH010000002.1"/>
</dbReference>
<dbReference type="EMBL" id="JACYTO010000002">
    <property type="protein sequence ID" value="MBD8503294.1"/>
    <property type="molecule type" value="Genomic_DNA"/>
</dbReference>
<feature type="domain" description="PepSY" evidence="2">
    <location>
        <begin position="38"/>
        <end position="95"/>
    </location>
</feature>
<accession>A0ABR9BAC7</accession>
<protein>
    <submittedName>
        <fullName evidence="3">PepSY domain-containing protein</fullName>
    </submittedName>
</protein>
<feature type="chain" id="PRO_5045636500" evidence="1">
    <location>
        <begin position="22"/>
        <end position="101"/>
    </location>
</feature>
<sequence>MKRQLAILALILAGGTGLALASGDHDRAREALQAGQILPLRQVLDTVEREHPGQVMEVELEREHGAWVYEIKLLRSDGSLLKLELDAHSGAVLRSREKEKH</sequence>
<evidence type="ECO:0000313" key="3">
    <source>
        <dbReference type="EMBL" id="MBD8503294.1"/>
    </source>
</evidence>
<proteinExistence type="predicted"/>
<name>A0ABR9BAC7_9RHOO</name>
<dbReference type="Pfam" id="PF03413">
    <property type="entry name" value="PepSY"/>
    <property type="match status" value="1"/>
</dbReference>
<evidence type="ECO:0000259" key="2">
    <source>
        <dbReference type="Pfam" id="PF03413"/>
    </source>
</evidence>
<organism evidence="3 4">
    <name type="scientific">Thauera sedimentorum</name>
    <dbReference type="NCBI Taxonomy" id="2767595"/>
    <lineage>
        <taxon>Bacteria</taxon>
        <taxon>Pseudomonadati</taxon>
        <taxon>Pseudomonadota</taxon>
        <taxon>Betaproteobacteria</taxon>
        <taxon>Rhodocyclales</taxon>
        <taxon>Zoogloeaceae</taxon>
        <taxon>Thauera</taxon>
    </lineage>
</organism>
<feature type="signal peptide" evidence="1">
    <location>
        <begin position="1"/>
        <end position="21"/>
    </location>
</feature>
<dbReference type="InterPro" id="IPR025711">
    <property type="entry name" value="PepSY"/>
</dbReference>
<dbReference type="Proteomes" id="UP000603602">
    <property type="component" value="Unassembled WGS sequence"/>
</dbReference>
<keyword evidence="4" id="KW-1185">Reference proteome</keyword>
<reference evidence="4" key="1">
    <citation type="submission" date="2023-07" db="EMBL/GenBank/DDBJ databases">
        <title>Thauera sp. CAU 1555 isolated from sand of Yaerae Beach.</title>
        <authorList>
            <person name="Kim W."/>
        </authorList>
    </citation>
    <scope>NUCLEOTIDE SEQUENCE [LARGE SCALE GENOMIC DNA]</scope>
    <source>
        <strain evidence="4">CAU 1555</strain>
    </source>
</reference>
<gene>
    <name evidence="3" type="ORF">IFO67_10415</name>
</gene>
<comment type="caution">
    <text evidence="3">The sequence shown here is derived from an EMBL/GenBank/DDBJ whole genome shotgun (WGS) entry which is preliminary data.</text>
</comment>